<proteinExistence type="inferred from homology"/>
<comment type="caution">
    <text evidence="6">Lacks conserved residue(s) required for the propagation of feature annotation.</text>
</comment>
<evidence type="ECO:0000256" key="6">
    <source>
        <dbReference type="HAMAP-Rule" id="MF_01216"/>
    </source>
</evidence>
<dbReference type="PANTHER" id="PTHR43741">
    <property type="entry name" value="FMN-DEPENDENT NADH-AZOREDUCTASE 1"/>
    <property type="match status" value="1"/>
</dbReference>
<dbReference type="HAMAP" id="MF_01216">
    <property type="entry name" value="Azoreductase_type1"/>
    <property type="match status" value="1"/>
</dbReference>
<comment type="function">
    <text evidence="6">Quinone reductase that provides resistance to thiol-specific stress caused by electrophilic quinones.</text>
</comment>
<evidence type="ECO:0000313" key="9">
    <source>
        <dbReference type="Proteomes" id="UP000046373"/>
    </source>
</evidence>
<evidence type="ECO:0000256" key="3">
    <source>
        <dbReference type="ARBA" id="ARBA00023002"/>
    </source>
</evidence>
<feature type="domain" description="Flavodoxin-like fold" evidence="7">
    <location>
        <begin position="1"/>
        <end position="196"/>
    </location>
</feature>
<dbReference type="Gene3D" id="3.40.50.360">
    <property type="match status" value="1"/>
</dbReference>
<feature type="binding site" evidence="6">
    <location>
        <begin position="14"/>
        <end position="16"/>
    </location>
    <ligand>
        <name>FMN</name>
        <dbReference type="ChEBI" id="CHEBI:58210"/>
    </ligand>
</feature>
<gene>
    <name evidence="6 8" type="primary">azoR</name>
    <name evidence="8" type="ORF">MPLDJ20_100101</name>
</gene>
<comment type="subunit">
    <text evidence="6">Homodimer.</text>
</comment>
<dbReference type="InterPro" id="IPR003680">
    <property type="entry name" value="Flavodoxin_fold"/>
</dbReference>
<comment type="function">
    <text evidence="6">Also exhibits azoreductase activity. Catalyzes the reductive cleavage of the azo bond in aromatic azo compounds to the corresponding amines.</text>
</comment>
<evidence type="ECO:0000256" key="1">
    <source>
        <dbReference type="ARBA" id="ARBA00022630"/>
    </source>
</evidence>
<dbReference type="GO" id="GO:0016655">
    <property type="term" value="F:oxidoreductase activity, acting on NAD(P)H, quinone or similar compound as acceptor"/>
    <property type="evidence" value="ECO:0007669"/>
    <property type="project" value="InterPro"/>
</dbReference>
<comment type="catalytic activity">
    <reaction evidence="6">
        <text>2 a quinone + NADH + H(+) = 2 a 1,4-benzosemiquinone + NAD(+)</text>
        <dbReference type="Rhea" id="RHEA:65952"/>
        <dbReference type="ChEBI" id="CHEBI:15378"/>
        <dbReference type="ChEBI" id="CHEBI:57540"/>
        <dbReference type="ChEBI" id="CHEBI:57945"/>
        <dbReference type="ChEBI" id="CHEBI:132124"/>
        <dbReference type="ChEBI" id="CHEBI:134225"/>
    </reaction>
</comment>
<dbReference type="GO" id="GO:0016652">
    <property type="term" value="F:oxidoreductase activity, acting on NAD(P)H as acceptor"/>
    <property type="evidence" value="ECO:0007669"/>
    <property type="project" value="UniProtKB-UniRule"/>
</dbReference>
<feature type="binding site" evidence="6">
    <location>
        <begin position="93"/>
        <end position="96"/>
    </location>
    <ligand>
        <name>FMN</name>
        <dbReference type="ChEBI" id="CHEBI:58210"/>
    </ligand>
</feature>
<evidence type="ECO:0000259" key="7">
    <source>
        <dbReference type="Pfam" id="PF02525"/>
    </source>
</evidence>
<dbReference type="InterPro" id="IPR029039">
    <property type="entry name" value="Flavoprotein-like_sf"/>
</dbReference>
<name>A0A090DLX3_MESPL</name>
<dbReference type="GeneID" id="31887610"/>
<keyword evidence="3 6" id="KW-0560">Oxidoreductase</keyword>
<accession>A0A090DLX3</accession>
<dbReference type="AlphaFoldDB" id="A0A090DLX3"/>
<dbReference type="EC" id="1.6.5.-" evidence="6"/>
<dbReference type="EC" id="1.7.1.17" evidence="6"/>
<sequence length="247" mass="26679">MNILHIDVSPRQESHSRQLSAAIVERLLRLAPGASISRRDLGADPLPHTAADYAFALSTPATLAAPPKGAVDISEALIREVETADVIVIGTPMYNFTIPSILKAWIDQILRVGRTMKSTPAGKVGMLRDRPVFIGVASGGVFSGERANQPDFLTPYLSLALNSIGLKTLQFLPLQATAFLDGDKAALAREKALAAIDLTVVRELRGVDGWPAVLASAGRPYRGVRPALRRSRRHSEARPANSWYART</sequence>
<dbReference type="InterPro" id="IPR023048">
    <property type="entry name" value="NADH:quinone_OxRdtase_FMN_depd"/>
</dbReference>
<dbReference type="GO" id="GO:0009055">
    <property type="term" value="F:electron transfer activity"/>
    <property type="evidence" value="ECO:0007669"/>
    <property type="project" value="UniProtKB-UniRule"/>
</dbReference>
<reference evidence="8 9" key="1">
    <citation type="submission" date="2014-08" db="EMBL/GenBank/DDBJ databases">
        <authorList>
            <person name="Moulin Lionel"/>
        </authorList>
    </citation>
    <scope>NUCLEOTIDE SEQUENCE [LARGE SCALE GENOMIC DNA]</scope>
</reference>
<dbReference type="Pfam" id="PF02525">
    <property type="entry name" value="Flavodoxin_2"/>
    <property type="match status" value="1"/>
</dbReference>
<keyword evidence="1 6" id="KW-0285">Flavoprotein</keyword>
<dbReference type="GO" id="GO:0010181">
    <property type="term" value="F:FMN binding"/>
    <property type="evidence" value="ECO:0007669"/>
    <property type="project" value="UniProtKB-UniRule"/>
</dbReference>
<evidence type="ECO:0000256" key="2">
    <source>
        <dbReference type="ARBA" id="ARBA00022643"/>
    </source>
</evidence>
<evidence type="ECO:0000256" key="4">
    <source>
        <dbReference type="ARBA" id="ARBA00023027"/>
    </source>
</evidence>
<feature type="binding site" evidence="6">
    <location>
        <position position="9"/>
    </location>
    <ligand>
        <name>FMN</name>
        <dbReference type="ChEBI" id="CHEBI:58210"/>
    </ligand>
</feature>
<keyword evidence="2 6" id="KW-0288">FMN</keyword>
<evidence type="ECO:0000313" key="8">
    <source>
        <dbReference type="EMBL" id="CDX14681.1"/>
    </source>
</evidence>
<protein>
    <recommendedName>
        <fullName evidence="6">FMN dependent NADH:quinone oxidoreductase</fullName>
        <ecNumber evidence="6">1.6.5.-</ecNumber>
    </recommendedName>
    <alternativeName>
        <fullName evidence="6">Azo-dye reductase</fullName>
    </alternativeName>
    <alternativeName>
        <fullName evidence="6">FMN-dependent NADH-azo compound oxidoreductase</fullName>
    </alternativeName>
    <alternativeName>
        <fullName evidence="6">FMN-dependent NADH-azoreductase</fullName>
        <ecNumber evidence="6">1.7.1.17</ecNumber>
    </alternativeName>
</protein>
<dbReference type="SUPFAM" id="SSF52218">
    <property type="entry name" value="Flavoproteins"/>
    <property type="match status" value="1"/>
</dbReference>
<dbReference type="EMBL" id="CCNB01000002">
    <property type="protein sequence ID" value="CDX14681.1"/>
    <property type="molecule type" value="Genomic_DNA"/>
</dbReference>
<evidence type="ECO:0000256" key="5">
    <source>
        <dbReference type="ARBA" id="ARBA00048542"/>
    </source>
</evidence>
<organism evidence="8 9">
    <name type="scientific">Mesorhizobium plurifarium</name>
    <dbReference type="NCBI Taxonomy" id="69974"/>
    <lineage>
        <taxon>Bacteria</taxon>
        <taxon>Pseudomonadati</taxon>
        <taxon>Pseudomonadota</taxon>
        <taxon>Alphaproteobacteria</taxon>
        <taxon>Hyphomicrobiales</taxon>
        <taxon>Phyllobacteriaceae</taxon>
        <taxon>Mesorhizobium</taxon>
    </lineage>
</organism>
<comment type="cofactor">
    <cofactor evidence="6">
        <name>FMN</name>
        <dbReference type="ChEBI" id="CHEBI:58210"/>
    </cofactor>
    <text evidence="6">Binds 1 FMN per subunit.</text>
</comment>
<comment type="catalytic activity">
    <reaction evidence="5">
        <text>N,N-dimethyl-1,4-phenylenediamine + anthranilate + 2 NAD(+) = 2-(4-dimethylaminophenyl)diazenylbenzoate + 2 NADH + 2 H(+)</text>
        <dbReference type="Rhea" id="RHEA:55872"/>
        <dbReference type="ChEBI" id="CHEBI:15378"/>
        <dbReference type="ChEBI" id="CHEBI:15783"/>
        <dbReference type="ChEBI" id="CHEBI:16567"/>
        <dbReference type="ChEBI" id="CHEBI:57540"/>
        <dbReference type="ChEBI" id="CHEBI:57945"/>
        <dbReference type="ChEBI" id="CHEBI:71579"/>
        <dbReference type="EC" id="1.7.1.17"/>
    </reaction>
    <physiologicalReaction direction="right-to-left" evidence="5">
        <dbReference type="Rhea" id="RHEA:55874"/>
    </physiologicalReaction>
</comment>
<comment type="similarity">
    <text evidence="6">Belongs to the azoreductase type 1 family.</text>
</comment>
<dbReference type="InterPro" id="IPR050104">
    <property type="entry name" value="FMN-dep_NADH:Q_OxRdtase_AzoR1"/>
</dbReference>
<keyword evidence="4 6" id="KW-0520">NAD</keyword>
<dbReference type="PANTHER" id="PTHR43741:SF4">
    <property type="entry name" value="FMN-DEPENDENT NADH:QUINONE OXIDOREDUCTASE"/>
    <property type="match status" value="1"/>
</dbReference>
<dbReference type="Proteomes" id="UP000046373">
    <property type="component" value="Unassembled WGS sequence"/>
</dbReference>